<accession>A0A8H6RBJ7</accession>
<comment type="caution">
    <text evidence="1">The sequence shown here is derived from an EMBL/GenBank/DDBJ whole genome shotgun (WGS) entry which is preliminary data.</text>
</comment>
<evidence type="ECO:0000313" key="2">
    <source>
        <dbReference type="Proteomes" id="UP000660729"/>
    </source>
</evidence>
<dbReference type="Proteomes" id="UP000660729">
    <property type="component" value="Unassembled WGS sequence"/>
</dbReference>
<dbReference type="AlphaFoldDB" id="A0A8H6RBJ7"/>
<evidence type="ECO:0000313" key="1">
    <source>
        <dbReference type="EMBL" id="KAF7188018.1"/>
    </source>
</evidence>
<sequence>MSASTPASFHLPEEILSLVLDHFRLPTAKEIGELRDPDFGRLSDHDRQLKQHLHTLSVLSQVSKALNRITKPLLYSVFPGFRVVNARLFVKALAKNSELGQHVQQIVIDKWEHIAFDDDRGAHGIDRSYLSLEAQCDQYVTDLRKVSCYPVGLGSPIGSELEGGRADVVITMLMALCPHINAIETSVPCLPAEAHRQALLRAQSLWFLLDNMVWRRWSSDSDSRYRSVRELSIRLERQSGAFGVLFCKTMLEMPKLISFSAWRLHCVKLLTPHPMDVHFTHRDPWPGLKRIELRECPIENATIGALLLRAPNLRVLEIQWPAQQHRLHYGIIGEFLTSRGDNLEVVRLDSRQNMCPSFEGDTRPPNIAMMEAMDATLGCLHEMENLEHLAATPAALFGCHFHSNQDILRQRLPANLQELTIIGPLQGDEDVCLDPIPHHEIASFLKSAIEGSLQLCKVHIQGAREGWKEFKSQHWSKSIAEVSVLPPCSRRSRWDLTFERM</sequence>
<organism evidence="1 2">
    <name type="scientific">Pseudocercospora fuligena</name>
    <dbReference type="NCBI Taxonomy" id="685502"/>
    <lineage>
        <taxon>Eukaryota</taxon>
        <taxon>Fungi</taxon>
        <taxon>Dikarya</taxon>
        <taxon>Ascomycota</taxon>
        <taxon>Pezizomycotina</taxon>
        <taxon>Dothideomycetes</taxon>
        <taxon>Dothideomycetidae</taxon>
        <taxon>Mycosphaerellales</taxon>
        <taxon>Mycosphaerellaceae</taxon>
        <taxon>Pseudocercospora</taxon>
    </lineage>
</organism>
<dbReference type="EMBL" id="JABCIY010000217">
    <property type="protein sequence ID" value="KAF7188018.1"/>
    <property type="molecule type" value="Genomic_DNA"/>
</dbReference>
<dbReference type="OrthoDB" id="3643115at2759"/>
<keyword evidence="2" id="KW-1185">Reference proteome</keyword>
<reference evidence="1" key="1">
    <citation type="submission" date="2020-04" db="EMBL/GenBank/DDBJ databases">
        <title>Draft genome resource of the tomato pathogen Pseudocercospora fuligena.</title>
        <authorList>
            <person name="Zaccaron A."/>
        </authorList>
    </citation>
    <scope>NUCLEOTIDE SEQUENCE</scope>
    <source>
        <strain evidence="1">PF001</strain>
    </source>
</reference>
<gene>
    <name evidence="1" type="ORF">HII31_10590</name>
</gene>
<protein>
    <submittedName>
        <fullName evidence="1">Uncharacterized protein</fullName>
    </submittedName>
</protein>
<name>A0A8H6RBJ7_9PEZI</name>
<proteinExistence type="predicted"/>